<protein>
    <submittedName>
        <fullName evidence="1">Uncharacterized protein</fullName>
    </submittedName>
</protein>
<evidence type="ECO:0000313" key="1">
    <source>
        <dbReference type="EMBL" id="DBA19313.1"/>
    </source>
</evidence>
<organism evidence="1 2">
    <name type="scientific">Pyxicephalus adspersus</name>
    <name type="common">African bullfrog</name>
    <dbReference type="NCBI Taxonomy" id="30357"/>
    <lineage>
        <taxon>Eukaryota</taxon>
        <taxon>Metazoa</taxon>
        <taxon>Chordata</taxon>
        <taxon>Craniata</taxon>
        <taxon>Vertebrata</taxon>
        <taxon>Euteleostomi</taxon>
        <taxon>Amphibia</taxon>
        <taxon>Batrachia</taxon>
        <taxon>Anura</taxon>
        <taxon>Neobatrachia</taxon>
        <taxon>Ranoidea</taxon>
        <taxon>Pyxicephalidae</taxon>
        <taxon>Pyxicephalinae</taxon>
        <taxon>Pyxicephalus</taxon>
    </lineage>
</organism>
<dbReference type="AlphaFoldDB" id="A0AAV3ABQ1"/>
<comment type="caution">
    <text evidence="1">The sequence shown here is derived from an EMBL/GenBank/DDBJ whole genome shotgun (WGS) entry which is preliminary data.</text>
</comment>
<accession>A0AAV3ABQ1</accession>
<reference evidence="1" key="1">
    <citation type="thesis" date="2020" institute="ProQuest LLC" country="789 East Eisenhower Parkway, Ann Arbor, MI, USA">
        <title>Comparative Genomics and Chromosome Evolution.</title>
        <authorList>
            <person name="Mudd A.B."/>
        </authorList>
    </citation>
    <scope>NUCLEOTIDE SEQUENCE</scope>
    <source>
        <strain evidence="1">1538</strain>
        <tissue evidence="1">Blood</tissue>
    </source>
</reference>
<gene>
    <name evidence="1" type="ORF">GDO54_015171</name>
</gene>
<keyword evidence="2" id="KW-1185">Reference proteome</keyword>
<sequence length="123" mass="13911">MVIYQAQGLMENSNLPLVYNKIIRTQGQQLPYSPLQQIIYYRHCSPLAQYDFQTYHALPDPNSLASAKEGVSIEGNTRLSQQRASLQSLKEDPGTLCGRRMGLAPPFNFQVPPCTAYRSIHRI</sequence>
<dbReference type="EMBL" id="DYDO01000008">
    <property type="protein sequence ID" value="DBA19313.1"/>
    <property type="molecule type" value="Genomic_DNA"/>
</dbReference>
<proteinExistence type="predicted"/>
<name>A0AAV3ABQ1_PYXAD</name>
<evidence type="ECO:0000313" key="2">
    <source>
        <dbReference type="Proteomes" id="UP001181693"/>
    </source>
</evidence>
<dbReference type="Proteomes" id="UP001181693">
    <property type="component" value="Unassembled WGS sequence"/>
</dbReference>